<evidence type="ECO:0000313" key="2">
    <source>
        <dbReference type="EMBL" id="KAJ1207663.1"/>
    </source>
</evidence>
<dbReference type="EMBL" id="JANPWB010000002">
    <property type="protein sequence ID" value="KAJ1207663.1"/>
    <property type="molecule type" value="Genomic_DNA"/>
</dbReference>
<feature type="region of interest" description="Disordered" evidence="1">
    <location>
        <begin position="1"/>
        <end position="89"/>
    </location>
</feature>
<accession>A0AAV7W118</accession>
<dbReference type="Proteomes" id="UP001066276">
    <property type="component" value="Chromosome 1_2"/>
</dbReference>
<comment type="caution">
    <text evidence="2">The sequence shown here is derived from an EMBL/GenBank/DDBJ whole genome shotgun (WGS) entry which is preliminary data.</text>
</comment>
<evidence type="ECO:0000313" key="3">
    <source>
        <dbReference type="Proteomes" id="UP001066276"/>
    </source>
</evidence>
<feature type="compositionally biased region" description="Basic and acidic residues" evidence="1">
    <location>
        <begin position="63"/>
        <end position="73"/>
    </location>
</feature>
<evidence type="ECO:0000256" key="1">
    <source>
        <dbReference type="SAM" id="MobiDB-lite"/>
    </source>
</evidence>
<protein>
    <submittedName>
        <fullName evidence="2">Uncharacterized protein</fullName>
    </submittedName>
</protein>
<name>A0AAV7W118_PLEWA</name>
<proteinExistence type="predicted"/>
<reference evidence="2" key="1">
    <citation type="journal article" date="2022" name="bioRxiv">
        <title>Sequencing and chromosome-scale assembly of the giantPleurodeles waltlgenome.</title>
        <authorList>
            <person name="Brown T."/>
            <person name="Elewa A."/>
            <person name="Iarovenko S."/>
            <person name="Subramanian E."/>
            <person name="Araus A.J."/>
            <person name="Petzold A."/>
            <person name="Susuki M."/>
            <person name="Suzuki K.-i.T."/>
            <person name="Hayashi T."/>
            <person name="Toyoda A."/>
            <person name="Oliveira C."/>
            <person name="Osipova E."/>
            <person name="Leigh N.D."/>
            <person name="Simon A."/>
            <person name="Yun M.H."/>
        </authorList>
    </citation>
    <scope>NUCLEOTIDE SEQUENCE</scope>
    <source>
        <strain evidence="2">20211129_DDA</strain>
        <tissue evidence="2">Liver</tissue>
    </source>
</reference>
<keyword evidence="3" id="KW-1185">Reference proteome</keyword>
<gene>
    <name evidence="2" type="ORF">NDU88_003053</name>
</gene>
<sequence length="89" mass="9287">MKHPAGVPPRFIRVGSTLRRRGPTVLSPPAHAPEAGSGSGPASPDCPKGPSCGSPRAPTVKEAAVRYDHRSGLEGESTVLPPIPRRHSH</sequence>
<dbReference type="AlphaFoldDB" id="A0AAV7W118"/>
<organism evidence="2 3">
    <name type="scientific">Pleurodeles waltl</name>
    <name type="common">Iberian ribbed newt</name>
    <dbReference type="NCBI Taxonomy" id="8319"/>
    <lineage>
        <taxon>Eukaryota</taxon>
        <taxon>Metazoa</taxon>
        <taxon>Chordata</taxon>
        <taxon>Craniata</taxon>
        <taxon>Vertebrata</taxon>
        <taxon>Euteleostomi</taxon>
        <taxon>Amphibia</taxon>
        <taxon>Batrachia</taxon>
        <taxon>Caudata</taxon>
        <taxon>Salamandroidea</taxon>
        <taxon>Salamandridae</taxon>
        <taxon>Pleurodelinae</taxon>
        <taxon>Pleurodeles</taxon>
    </lineage>
</organism>